<dbReference type="AlphaFoldDB" id="A0A4Q7P1W7"/>
<evidence type="ECO:0000313" key="2">
    <source>
        <dbReference type="EMBL" id="RZS93328.1"/>
    </source>
</evidence>
<evidence type="ECO:0008006" key="4">
    <source>
        <dbReference type="Google" id="ProtNLM"/>
    </source>
</evidence>
<comment type="caution">
    <text evidence="2">The sequence shown here is derived from an EMBL/GenBank/DDBJ whole genome shotgun (WGS) entry which is preliminary data.</text>
</comment>
<dbReference type="Proteomes" id="UP000292262">
    <property type="component" value="Unassembled WGS sequence"/>
</dbReference>
<reference evidence="2 3" key="1">
    <citation type="submission" date="2019-02" db="EMBL/GenBank/DDBJ databases">
        <title>Genomic Encyclopedia of Type Strains, Phase IV (KMG-IV): sequencing the most valuable type-strain genomes for metagenomic binning, comparative biology and taxonomic classification.</title>
        <authorList>
            <person name="Goeker M."/>
        </authorList>
    </citation>
    <scope>NUCLEOTIDE SEQUENCE [LARGE SCALE GENOMIC DNA]</scope>
    <source>
        <strain evidence="2 3">DSM 17196</strain>
    </source>
</reference>
<feature type="transmembrane region" description="Helical" evidence="1">
    <location>
        <begin position="157"/>
        <end position="182"/>
    </location>
</feature>
<dbReference type="EMBL" id="SGXE01000002">
    <property type="protein sequence ID" value="RZS93328.1"/>
    <property type="molecule type" value="Genomic_DNA"/>
</dbReference>
<feature type="transmembrane region" description="Helical" evidence="1">
    <location>
        <begin position="248"/>
        <end position="269"/>
    </location>
</feature>
<feature type="transmembrane region" description="Helical" evidence="1">
    <location>
        <begin position="203"/>
        <end position="236"/>
    </location>
</feature>
<feature type="transmembrane region" description="Helical" evidence="1">
    <location>
        <begin position="75"/>
        <end position="99"/>
    </location>
</feature>
<dbReference type="RefSeq" id="WP_130286465.1">
    <property type="nucleotide sequence ID" value="NZ_SGXE01000002.1"/>
</dbReference>
<keyword evidence="1" id="KW-1133">Transmembrane helix</keyword>
<keyword evidence="1" id="KW-0812">Transmembrane</keyword>
<feature type="transmembrane region" description="Helical" evidence="1">
    <location>
        <begin position="36"/>
        <end position="55"/>
    </location>
</feature>
<evidence type="ECO:0000256" key="1">
    <source>
        <dbReference type="SAM" id="Phobius"/>
    </source>
</evidence>
<accession>A0A4Q7P1W7</accession>
<protein>
    <recommendedName>
        <fullName evidence="4">Glycerophosphoryl diester phosphodiesterase family protein</fullName>
    </recommendedName>
</protein>
<evidence type="ECO:0000313" key="3">
    <source>
        <dbReference type="Proteomes" id="UP000292262"/>
    </source>
</evidence>
<keyword evidence="1" id="KW-0472">Membrane</keyword>
<proteinExistence type="predicted"/>
<keyword evidence="3" id="KW-1185">Reference proteome</keyword>
<feature type="transmembrane region" description="Helical" evidence="1">
    <location>
        <begin position="120"/>
        <end position="151"/>
    </location>
</feature>
<gene>
    <name evidence="2" type="ORF">EV197_1906</name>
</gene>
<organism evidence="2 3">
    <name type="scientific">Aquimarina brevivitae</name>
    <dbReference type="NCBI Taxonomy" id="323412"/>
    <lineage>
        <taxon>Bacteria</taxon>
        <taxon>Pseudomonadati</taxon>
        <taxon>Bacteroidota</taxon>
        <taxon>Flavobacteriia</taxon>
        <taxon>Flavobacteriales</taxon>
        <taxon>Flavobacteriaceae</taxon>
        <taxon>Aquimarina</taxon>
    </lineage>
</organism>
<dbReference type="OrthoDB" id="1049480at2"/>
<name>A0A4Q7P1W7_9FLAO</name>
<sequence>MKKNYIELKQRRDFGAIITVYFDFFKQNIKGFTNIFLRYNGLFILLLLGSSYLMVSGIMDSIAIEKSGGNDQSAMMMIGFGFIGFFLVLITTAALNYSLASSYMVNYNKQEHTDVKKKDVWNLIVNNIGSIILFIILVIVIYFVFGIAYLILSFIPLLGFFAQNIIQFFISSWIGISFMVMLNEKKGAVESLGEGWVLVKSAFWKCVGVNFIIGFLLGLLFLLLLTAPGILIGIYTFHAVETGDALETSAVATVIYTIGLTLVLIVMAYSQSLSQFINGVLYFSVHEEKYNVMMKKRIDQIGQGE</sequence>